<dbReference type="Gene3D" id="1.10.1510.10">
    <property type="entry name" value="Uncharacterised protein YqeY/AIM41 PF09424, N-terminal domain"/>
    <property type="match status" value="1"/>
</dbReference>
<name>A0ABV3U2P8_9GAMM</name>
<dbReference type="InterPro" id="IPR023168">
    <property type="entry name" value="GatB_Yqey_C_2"/>
</dbReference>
<comment type="caution">
    <text evidence="1">The sequence shown here is derived from an EMBL/GenBank/DDBJ whole genome shotgun (WGS) entry which is preliminary data.</text>
</comment>
<dbReference type="InterPro" id="IPR042184">
    <property type="entry name" value="YqeY/Aim41_N"/>
</dbReference>
<evidence type="ECO:0000313" key="2">
    <source>
        <dbReference type="Proteomes" id="UP001557485"/>
    </source>
</evidence>
<sequence length="150" mass="16458">MADQTLKQALSDAMKTAMRAKDKARLSAVRLILADIKRIEVDERIDVDDARVLAVLDKMLKQRRDSISQYDGAGRVDLADQERFEMDVIQSFLPTPLSDAELDALISAAIASTGADSIKNMGQVVAILKPQVQGRADMGMVSQKVKSQLQ</sequence>
<dbReference type="Pfam" id="PF09424">
    <property type="entry name" value="YqeY"/>
    <property type="match status" value="1"/>
</dbReference>
<dbReference type="PANTHER" id="PTHR28055">
    <property type="entry name" value="ALTERED INHERITANCE OF MITOCHONDRIA PROTEIN 41, MITOCHONDRIAL"/>
    <property type="match status" value="1"/>
</dbReference>
<evidence type="ECO:0000313" key="1">
    <source>
        <dbReference type="EMBL" id="MEX1668121.1"/>
    </source>
</evidence>
<dbReference type="InterPro" id="IPR019004">
    <property type="entry name" value="YqeY/Aim41"/>
</dbReference>
<dbReference type="EMBL" id="JBFRYA010000003">
    <property type="protein sequence ID" value="MEX1668121.1"/>
    <property type="molecule type" value="Genomic_DNA"/>
</dbReference>
<organism evidence="1 2">
    <name type="scientific">Zhongshania guokunii</name>
    <dbReference type="NCBI Taxonomy" id="641783"/>
    <lineage>
        <taxon>Bacteria</taxon>
        <taxon>Pseudomonadati</taxon>
        <taxon>Pseudomonadota</taxon>
        <taxon>Gammaproteobacteria</taxon>
        <taxon>Cellvibrionales</taxon>
        <taxon>Spongiibacteraceae</taxon>
        <taxon>Zhongshania</taxon>
    </lineage>
</organism>
<proteinExistence type="predicted"/>
<dbReference type="InterPro" id="IPR003789">
    <property type="entry name" value="Asn/Gln_tRNA_amidoTrase-B-like"/>
</dbReference>
<dbReference type="PANTHER" id="PTHR28055:SF1">
    <property type="entry name" value="ALTERED INHERITANCE OF MITOCHONDRIA PROTEIN 41, MITOCHONDRIAL"/>
    <property type="match status" value="1"/>
</dbReference>
<dbReference type="SUPFAM" id="SSF89095">
    <property type="entry name" value="GatB/YqeY motif"/>
    <property type="match status" value="1"/>
</dbReference>
<dbReference type="Gene3D" id="1.10.10.410">
    <property type="match status" value="1"/>
</dbReference>
<protein>
    <submittedName>
        <fullName evidence="1">GatB/YqeY domain-containing protein</fullName>
    </submittedName>
</protein>
<dbReference type="Proteomes" id="UP001557485">
    <property type="component" value="Unassembled WGS sequence"/>
</dbReference>
<accession>A0ABV3U2P8</accession>
<gene>
    <name evidence="1" type="ORF">AB4876_04310</name>
</gene>
<keyword evidence="2" id="KW-1185">Reference proteome</keyword>
<reference evidence="1 2" key="1">
    <citation type="journal article" date="2011" name="Int. J. Syst. Evol. Microbiol.">
        <title>Zhongshania antarctica gen. nov., sp. nov. and Zhongshania guokunii sp. nov., gammaproteobacteria respectively isolated from coastal attached (fast) ice and surface seawater of the Antarctic.</title>
        <authorList>
            <person name="Li H.J."/>
            <person name="Zhang X.Y."/>
            <person name="Chen C.X."/>
            <person name="Zhang Y.J."/>
            <person name="Gao Z.M."/>
            <person name="Yu Y."/>
            <person name="Chen X.L."/>
            <person name="Chen B."/>
            <person name="Zhang Y.Z."/>
        </authorList>
    </citation>
    <scope>NUCLEOTIDE SEQUENCE [LARGE SCALE GENOMIC DNA]</scope>
    <source>
        <strain evidence="1 2">ZS6-22T</strain>
    </source>
</reference>
<dbReference type="RefSeq" id="WP_368380421.1">
    <property type="nucleotide sequence ID" value="NZ_JBFRYA010000003.1"/>
</dbReference>